<dbReference type="SUPFAM" id="SSF52777">
    <property type="entry name" value="CoA-dependent acyltransferases"/>
    <property type="match status" value="4"/>
</dbReference>
<dbReference type="SMART" id="SM00823">
    <property type="entry name" value="PKS_PP"/>
    <property type="match status" value="2"/>
</dbReference>
<dbReference type="Proteomes" id="UP001552527">
    <property type="component" value="Unassembled WGS sequence"/>
</dbReference>
<feature type="domain" description="Carrier" evidence="4">
    <location>
        <begin position="283"/>
        <end position="358"/>
    </location>
</feature>
<dbReference type="Pfam" id="PF00550">
    <property type="entry name" value="PP-binding"/>
    <property type="match status" value="2"/>
</dbReference>
<dbReference type="InterPro" id="IPR020806">
    <property type="entry name" value="PKS_PP-bd"/>
</dbReference>
<sequence length="1926" mass="206574">ATLARLIGQEGITGLQVTAGLFRVMAEEDPGCFTGVREVITGGDVISPAAVRRVLQHCPDTVVRSTYGPTETTLFATQTPWTTAGTVPAPVPVGQPLDGMCAYVLDEKLSPVPAGATGELYLAGAGLARGYHGRPDLTAERFVADPFGPAGSRMYRTGDLARWSHEGLLEFAGRADDQVKIRGFRIELGEIEAVLGRGPGVSQVAVMAREDQPGDKRLVAYAVAAHGTLDTDTLRDHAAGLLPEYMVPSAFVVLDRLPLTANGKLDRRALPAPVYATDAGGRGPRTPREEILCGLFAELLGLPTVGIDDNFFALGGHSLLATRLAGRVRSALGVELPVPVFFEAPTVAALAARLAEAGSARPALTATERPERIPLSPGQAGLWFLNDLEKTSATYVLPFAVRLSGRLDRAALEAAIIDVMGRHEALRTVLPQIDGEPRQVVLPPERVRPELPVVEVGAADLDEALRAAGNTVFDVTVDLPLRARLFTTGPDDHVLLLIMHHIASDGWSLAPLARDISRAYAARRADTAPAWSALPVQYADYALWQRDLLGSEDDPTSLVSRQLDFWKRTLDGIPDQLELPYDRPRPTVAGHHGDTVPLSIDAGLHRALLTLARETGTTLFMVLQAGLAALLTRLGAGTDIPLGTPVAGRTDEALDDLVGFFVNTLVLRNDTSGDPTFRDLLARTRATDLAAYSHQDVPFERLVEALNPPRSLARNPLFQVMLAMHSNEAPAFDLPGLSAVTGDLTKDVTSFDLTFNFYETTDGTGRPAGLDGFLEYRTDLSDASTAKRFVDGLRLLLAAFADHPDLPIGAADVLSPDGRSELLAAGSGGPAPEHRFFTDVFQEQAALRPDAPALEHEGTVLTYAELNTRANQVARLLIRQGIGPEQTVALAVPRSVEMVAALLGILKSGAAFLPVDPEYPADRIAFMLEDAAPVQVLTSRAVAARLPRRGPAALLLDDPATLAGLDGADPTDTERTAGLHPDGLAYTVYTSGSTGTPKGVSVTHRGICALAATLAEKYRIRPDDRVLQLASISFDMALEDFLRAFWFGATLVVPAPGPLVGDALGDFLEQRRISCSDMPPSVLATLPARHFADLRVLSVGGEACPPALTERWADGRRMLNLYGPTETTISATASEPLSGADPAASTPVGSPVRGARAYVLDERLRLAPRGVPGELYIAGSGVARGYLSRPGPTAERFVADPFGPPGSRMYRTGDLMRWRADGQLEFVGRADDQVKIRGFRIELGEIEAVLGRHAAVSQAVVAVREDQPGDKRLVGYVVAGSGEAGADSLRAHAAAHLPEFMVPSAFVVLDSLPLTSNGKLDRTALPAPTYRAETGGRGARTPQEEILCGLFADVLGVPTVGVDDSFFELGGHSLLATRVVSRIRSLMGVELPVRALFEAPTVAQLTGRVAEADAAARPAPTVAERPDPVPLSPAQHRLWFQYKLEGPSATYNVPVAWRITGELNTDVLEQALKDVVARHESLRTVFREIDATPAQRILTADAADVKLHRVTCHADEADAALRTAGRYAFDLSAELPLRATLFTVGRDEHVLLLVMHHIASDGASMGPLGRDLETAFRARLQGAEPSWPKLAVQYADYTLWQRGLLGAEDDPDSLVNKQLAHWRKALEGSPDRLELPFDRPRPKAAGHHGDMVPVRIGAELHSRLVGLARDTDTTVFMVLQAAVATLLHRLGAGSDIPIGTPTSGRTDESLDDLVGLFINTLVLRTDTSGNPTFRELLDRVRRTDLTAYMHQDVPFERVVEAVNPTRSLSWHPLFQVMVVLQNAGGHVFSLPGVAVEAEDAFSTRTSKFDLGFVLNERHTADHRPAGLDGMLEYSTDVFDQDTAERMVAQLVRLLTQLGTAPDRRIGEAEILSETERVLLLESWAGAAAGEGLGAGSVQAAFAAQVVRSPDAVAVRCAGRELSYREL</sequence>
<dbReference type="PROSITE" id="PS50075">
    <property type="entry name" value="CARRIER"/>
    <property type="match status" value="2"/>
</dbReference>
<evidence type="ECO:0000313" key="5">
    <source>
        <dbReference type="EMBL" id="MEV5250110.1"/>
    </source>
</evidence>
<accession>A0ABV3JPK6</accession>
<dbReference type="Gene3D" id="3.30.559.30">
    <property type="entry name" value="Nonribosomal peptide synthetase, condensation domain"/>
    <property type="match status" value="2"/>
</dbReference>
<feature type="non-terminal residue" evidence="5">
    <location>
        <position position="1926"/>
    </location>
</feature>
<dbReference type="InterPro" id="IPR001242">
    <property type="entry name" value="Condensation_dom"/>
</dbReference>
<dbReference type="PROSITE" id="PS00012">
    <property type="entry name" value="PHOSPHOPANTETHEINE"/>
    <property type="match status" value="2"/>
</dbReference>
<dbReference type="InterPro" id="IPR000873">
    <property type="entry name" value="AMP-dep_synth/lig_dom"/>
</dbReference>
<dbReference type="PANTHER" id="PTHR45527">
    <property type="entry name" value="NONRIBOSOMAL PEPTIDE SYNTHETASE"/>
    <property type="match status" value="1"/>
</dbReference>
<feature type="non-terminal residue" evidence="5">
    <location>
        <position position="1"/>
    </location>
</feature>
<dbReference type="Pfam" id="PF00501">
    <property type="entry name" value="AMP-binding"/>
    <property type="match status" value="2"/>
</dbReference>
<protein>
    <submittedName>
        <fullName evidence="5">Amino acid adenylation domain-containing protein</fullName>
    </submittedName>
</protein>
<dbReference type="SUPFAM" id="SSF56801">
    <property type="entry name" value="Acetyl-CoA synthetase-like"/>
    <property type="match status" value="2"/>
</dbReference>
<dbReference type="NCBIfam" id="TIGR01733">
    <property type="entry name" value="AA-adenyl-dom"/>
    <property type="match status" value="1"/>
</dbReference>
<evidence type="ECO:0000313" key="6">
    <source>
        <dbReference type="Proteomes" id="UP001552527"/>
    </source>
</evidence>
<keyword evidence="6" id="KW-1185">Reference proteome</keyword>
<comment type="caution">
    <text evidence="5">The sequence shown here is derived from an EMBL/GenBank/DDBJ whole genome shotgun (WGS) entry which is preliminary data.</text>
</comment>
<reference evidence="5 6" key="1">
    <citation type="submission" date="2024-06" db="EMBL/GenBank/DDBJ databases">
        <title>The Natural Products Discovery Center: Release of the First 8490 Sequenced Strains for Exploring Actinobacteria Biosynthetic Diversity.</title>
        <authorList>
            <person name="Kalkreuter E."/>
            <person name="Kautsar S.A."/>
            <person name="Yang D."/>
            <person name="Bader C.D."/>
            <person name="Teijaro C.N."/>
            <person name="Fluegel L."/>
            <person name="Davis C.M."/>
            <person name="Simpson J.R."/>
            <person name="Lauterbach L."/>
            <person name="Steele A.D."/>
            <person name="Gui C."/>
            <person name="Meng S."/>
            <person name="Li G."/>
            <person name="Viehrig K."/>
            <person name="Ye F."/>
            <person name="Su P."/>
            <person name="Kiefer A.F."/>
            <person name="Nichols A."/>
            <person name="Cepeda A.J."/>
            <person name="Yan W."/>
            <person name="Fan B."/>
            <person name="Jiang Y."/>
            <person name="Adhikari A."/>
            <person name="Zheng C.-J."/>
            <person name="Schuster L."/>
            <person name="Cowan T.M."/>
            <person name="Smanski M.J."/>
            <person name="Chevrette M.G."/>
            <person name="De Carvalho L.P.S."/>
            <person name="Shen B."/>
        </authorList>
    </citation>
    <scope>NUCLEOTIDE SEQUENCE [LARGE SCALE GENOMIC DNA]</scope>
    <source>
        <strain evidence="5 6">NPDC052768</strain>
    </source>
</reference>
<dbReference type="Pfam" id="PF00668">
    <property type="entry name" value="Condensation"/>
    <property type="match status" value="2"/>
</dbReference>
<organism evidence="5 6">
    <name type="scientific">Streptomyces werraensis</name>
    <dbReference type="NCBI Taxonomy" id="68284"/>
    <lineage>
        <taxon>Bacteria</taxon>
        <taxon>Bacillati</taxon>
        <taxon>Actinomycetota</taxon>
        <taxon>Actinomycetes</taxon>
        <taxon>Kitasatosporales</taxon>
        <taxon>Streptomycetaceae</taxon>
        <taxon>Streptomyces</taxon>
    </lineage>
</organism>
<dbReference type="InterPro" id="IPR006162">
    <property type="entry name" value="Ppantetheine_attach_site"/>
</dbReference>
<keyword evidence="3" id="KW-0597">Phosphoprotein</keyword>
<dbReference type="EMBL" id="JBFATE010000038">
    <property type="protein sequence ID" value="MEV5250110.1"/>
    <property type="molecule type" value="Genomic_DNA"/>
</dbReference>
<evidence type="ECO:0000256" key="3">
    <source>
        <dbReference type="ARBA" id="ARBA00022553"/>
    </source>
</evidence>
<dbReference type="Gene3D" id="1.10.1200.10">
    <property type="entry name" value="ACP-like"/>
    <property type="match status" value="2"/>
</dbReference>
<evidence type="ECO:0000256" key="1">
    <source>
        <dbReference type="ARBA" id="ARBA00001957"/>
    </source>
</evidence>
<feature type="domain" description="Carrier" evidence="4">
    <location>
        <begin position="1338"/>
        <end position="1413"/>
    </location>
</feature>
<evidence type="ECO:0000256" key="2">
    <source>
        <dbReference type="ARBA" id="ARBA00022450"/>
    </source>
</evidence>
<dbReference type="Gene3D" id="2.30.38.10">
    <property type="entry name" value="Luciferase, Domain 3"/>
    <property type="match status" value="2"/>
</dbReference>
<dbReference type="InterPro" id="IPR023213">
    <property type="entry name" value="CAT-like_dom_sf"/>
</dbReference>
<dbReference type="InterPro" id="IPR036736">
    <property type="entry name" value="ACP-like_sf"/>
</dbReference>
<dbReference type="InterPro" id="IPR009081">
    <property type="entry name" value="PP-bd_ACP"/>
</dbReference>
<keyword evidence="2" id="KW-0596">Phosphopantetheine</keyword>
<dbReference type="PANTHER" id="PTHR45527:SF1">
    <property type="entry name" value="FATTY ACID SYNTHASE"/>
    <property type="match status" value="1"/>
</dbReference>
<dbReference type="Pfam" id="PF13193">
    <property type="entry name" value="AMP-binding_C"/>
    <property type="match status" value="2"/>
</dbReference>
<dbReference type="InterPro" id="IPR010071">
    <property type="entry name" value="AA_adenyl_dom"/>
</dbReference>
<dbReference type="InterPro" id="IPR025110">
    <property type="entry name" value="AMP-bd_C"/>
</dbReference>
<dbReference type="Gene3D" id="3.30.300.30">
    <property type="match status" value="2"/>
</dbReference>
<evidence type="ECO:0000259" key="4">
    <source>
        <dbReference type="PROSITE" id="PS50075"/>
    </source>
</evidence>
<dbReference type="Gene3D" id="3.30.559.10">
    <property type="entry name" value="Chloramphenicol acetyltransferase-like domain"/>
    <property type="match status" value="2"/>
</dbReference>
<dbReference type="SUPFAM" id="SSF47336">
    <property type="entry name" value="ACP-like"/>
    <property type="match status" value="2"/>
</dbReference>
<gene>
    <name evidence="5" type="ORF">AB0K95_33410</name>
</gene>
<comment type="cofactor">
    <cofactor evidence="1">
        <name>pantetheine 4'-phosphate</name>
        <dbReference type="ChEBI" id="CHEBI:47942"/>
    </cofactor>
</comment>
<dbReference type="RefSeq" id="WP_364027989.1">
    <property type="nucleotide sequence ID" value="NZ_JBFATE010000038.1"/>
</dbReference>
<proteinExistence type="predicted"/>
<dbReference type="Gene3D" id="3.40.50.980">
    <property type="match status" value="3"/>
</dbReference>
<name>A0ABV3JPK6_9ACTN</name>
<dbReference type="InterPro" id="IPR045851">
    <property type="entry name" value="AMP-bd_C_sf"/>
</dbReference>
<dbReference type="CDD" id="cd19540">
    <property type="entry name" value="LCL_NRPS-like"/>
    <property type="match status" value="2"/>
</dbReference>